<dbReference type="EMBL" id="QKWP01000015">
    <property type="protein sequence ID" value="RIB30318.1"/>
    <property type="molecule type" value="Genomic_DNA"/>
</dbReference>
<dbReference type="AlphaFoldDB" id="A0A397W7R8"/>
<accession>A0A397W7R8</accession>
<gene>
    <name evidence="1" type="ORF">C2G38_2026934</name>
</gene>
<organism evidence="1 2">
    <name type="scientific">Gigaspora rosea</name>
    <dbReference type="NCBI Taxonomy" id="44941"/>
    <lineage>
        <taxon>Eukaryota</taxon>
        <taxon>Fungi</taxon>
        <taxon>Fungi incertae sedis</taxon>
        <taxon>Mucoromycota</taxon>
        <taxon>Glomeromycotina</taxon>
        <taxon>Glomeromycetes</taxon>
        <taxon>Diversisporales</taxon>
        <taxon>Gigasporaceae</taxon>
        <taxon>Gigaspora</taxon>
    </lineage>
</organism>
<proteinExistence type="predicted"/>
<reference evidence="1 2" key="1">
    <citation type="submission" date="2018-06" db="EMBL/GenBank/DDBJ databases">
        <title>Comparative genomics reveals the genomic features of Rhizophagus irregularis, R. cerebriforme, R. diaphanum and Gigaspora rosea, and their symbiotic lifestyle signature.</title>
        <authorList>
            <person name="Morin E."/>
            <person name="San Clemente H."/>
            <person name="Chen E.C.H."/>
            <person name="De La Providencia I."/>
            <person name="Hainaut M."/>
            <person name="Kuo A."/>
            <person name="Kohler A."/>
            <person name="Murat C."/>
            <person name="Tang N."/>
            <person name="Roy S."/>
            <person name="Loubradou J."/>
            <person name="Henrissat B."/>
            <person name="Grigoriev I.V."/>
            <person name="Corradi N."/>
            <person name="Roux C."/>
            <person name="Martin F.M."/>
        </authorList>
    </citation>
    <scope>NUCLEOTIDE SEQUENCE [LARGE SCALE GENOMIC DNA]</scope>
    <source>
        <strain evidence="1 2">DAOM 194757</strain>
    </source>
</reference>
<dbReference type="Proteomes" id="UP000266673">
    <property type="component" value="Unassembled WGS sequence"/>
</dbReference>
<comment type="caution">
    <text evidence="1">The sequence shown here is derived from an EMBL/GenBank/DDBJ whole genome shotgun (WGS) entry which is preliminary data.</text>
</comment>
<name>A0A397W7R8_9GLOM</name>
<evidence type="ECO:0000313" key="2">
    <source>
        <dbReference type="Proteomes" id="UP000266673"/>
    </source>
</evidence>
<sequence>MDDTNSGEKSCNSANDEEKLLQNQNGRQLFSKKKINLDFFECEIEHWVQVFLGFSEMHQLTILSFRCDFIAGIIVAIGVSSSLPLFELLVPSSCWYFRCGLCRSFLC</sequence>
<keyword evidence="2" id="KW-1185">Reference proteome</keyword>
<protein>
    <submittedName>
        <fullName evidence="1">Uncharacterized protein</fullName>
    </submittedName>
</protein>
<evidence type="ECO:0000313" key="1">
    <source>
        <dbReference type="EMBL" id="RIB30318.1"/>
    </source>
</evidence>